<dbReference type="STRING" id="45357.A0A2V1ATR3"/>
<dbReference type="GO" id="GO:0005759">
    <property type="term" value="C:mitochondrial matrix"/>
    <property type="evidence" value="ECO:0007669"/>
    <property type="project" value="TreeGrafter"/>
</dbReference>
<dbReference type="GO" id="GO:0033615">
    <property type="term" value="P:mitochondrial proton-transporting ATP synthase complex assembly"/>
    <property type="evidence" value="ECO:0007669"/>
    <property type="project" value="InterPro"/>
</dbReference>
<dbReference type="RefSeq" id="XP_025341846.1">
    <property type="nucleotide sequence ID" value="XM_025488038.1"/>
</dbReference>
<dbReference type="Pfam" id="PF13233">
    <property type="entry name" value="Complex1_LYR_2"/>
    <property type="match status" value="1"/>
</dbReference>
<dbReference type="OrthoDB" id="15893at2759"/>
<evidence type="ECO:0000313" key="2">
    <source>
        <dbReference type="Proteomes" id="UP000244309"/>
    </source>
</evidence>
<proteinExistence type="predicted"/>
<organism evidence="1 2">
    <name type="scientific">Candidozyma haemuli</name>
    <dbReference type="NCBI Taxonomy" id="45357"/>
    <lineage>
        <taxon>Eukaryota</taxon>
        <taxon>Fungi</taxon>
        <taxon>Dikarya</taxon>
        <taxon>Ascomycota</taxon>
        <taxon>Saccharomycotina</taxon>
        <taxon>Pichiomycetes</taxon>
        <taxon>Metschnikowiaceae</taxon>
        <taxon>Candidozyma</taxon>
    </lineage>
</organism>
<dbReference type="AlphaFoldDB" id="A0A2V1ATR3"/>
<sequence length="110" mass="12795">MLDYERQKARLTYEKFQLITKRKPYEEVNRKLATLEKNGCFADPLDASRAKELIRNSKDINNLGNVVRYLRSQRIYDELLGRYNPGLSMSQGENVQKTANMVGLQVPENK</sequence>
<dbReference type="InterPro" id="IPR039196">
    <property type="entry name" value="Fmc1"/>
</dbReference>
<dbReference type="PANTHER" id="PTHR28015">
    <property type="entry name" value="ATP SYNTHASE ASSEMBLY FACTOR FMC1, MITOCHONDRIAL"/>
    <property type="match status" value="1"/>
</dbReference>
<keyword evidence="2" id="KW-1185">Reference proteome</keyword>
<name>A0A2V1ATR3_9ASCO</name>
<dbReference type="VEuPathDB" id="FungiDB:CXQ85_004418"/>
<protein>
    <submittedName>
        <fullName evidence="1">Uncharacterized protein</fullName>
    </submittedName>
</protein>
<dbReference type="GeneID" id="37009748"/>
<accession>A0A2V1ATR3</accession>
<dbReference type="Proteomes" id="UP000244309">
    <property type="component" value="Unassembled WGS sequence"/>
</dbReference>
<dbReference type="EMBL" id="PKFO01000004">
    <property type="protein sequence ID" value="PVH20906.1"/>
    <property type="molecule type" value="Genomic_DNA"/>
</dbReference>
<dbReference type="PANTHER" id="PTHR28015:SF1">
    <property type="entry name" value="ATP SYNTHASE ASSEMBLY FACTOR FMC1, MITOCHONDRIAL"/>
    <property type="match status" value="1"/>
</dbReference>
<evidence type="ECO:0000313" key="1">
    <source>
        <dbReference type="EMBL" id="PVH20906.1"/>
    </source>
</evidence>
<reference evidence="1 2" key="1">
    <citation type="submission" date="2017-12" db="EMBL/GenBank/DDBJ databases">
        <title>Genome Sequence of a Multidrug-Resistant Candida haemulonii Isolate from a Patient with Chronic Leg Ulcers in Israel.</title>
        <authorList>
            <person name="Chow N.A."/>
            <person name="Gade L."/>
            <person name="Batra D."/>
            <person name="Rowe L.A."/>
            <person name="Ben-Ami R."/>
            <person name="Loparev V.N."/>
            <person name="Litvintseva A.P."/>
        </authorList>
    </citation>
    <scope>NUCLEOTIDE SEQUENCE [LARGE SCALE GENOMIC DNA]</scope>
    <source>
        <strain evidence="1 2">B11899</strain>
    </source>
</reference>
<comment type="caution">
    <text evidence="1">The sequence shown here is derived from an EMBL/GenBank/DDBJ whole genome shotgun (WGS) entry which is preliminary data.</text>
</comment>
<gene>
    <name evidence="1" type="ORF">CXQ85_004418</name>
</gene>